<dbReference type="GeneID" id="32468746"/>
<keyword evidence="3 6" id="KW-0285">Flavoprotein</keyword>
<dbReference type="EMBL" id="LK022848">
    <property type="protein sequence ID" value="CDR13884.1"/>
    <property type="molecule type" value="Genomic_DNA"/>
</dbReference>
<dbReference type="GO" id="GO:0033539">
    <property type="term" value="P:fatty acid beta-oxidation using acyl-CoA dehydrogenase"/>
    <property type="evidence" value="ECO:0007669"/>
    <property type="project" value="TreeGrafter"/>
</dbReference>
<evidence type="ECO:0000256" key="6">
    <source>
        <dbReference type="RuleBase" id="RU362125"/>
    </source>
</evidence>
<dbReference type="InterPro" id="IPR009075">
    <property type="entry name" value="AcylCo_DH/oxidase_C"/>
</dbReference>
<dbReference type="InterPro" id="IPR050741">
    <property type="entry name" value="Acyl-CoA_dehydrogenase"/>
</dbReference>
<evidence type="ECO:0000256" key="2">
    <source>
        <dbReference type="ARBA" id="ARBA00009347"/>
    </source>
</evidence>
<evidence type="ECO:0000313" key="11">
    <source>
        <dbReference type="EMBL" id="MBP2060129.1"/>
    </source>
</evidence>
<comment type="similarity">
    <text evidence="2 6">Belongs to the acyl-CoA dehydrogenase family.</text>
</comment>
<evidence type="ECO:0000259" key="7">
    <source>
        <dbReference type="Pfam" id="PF00441"/>
    </source>
</evidence>
<dbReference type="Gene3D" id="2.40.110.10">
    <property type="entry name" value="Butyryl-CoA Dehydrogenase, subunit A, domain 2"/>
    <property type="match status" value="1"/>
</dbReference>
<dbReference type="HOGENOM" id="CLU_737538_0_0_11"/>
<evidence type="ECO:0000256" key="1">
    <source>
        <dbReference type="ARBA" id="ARBA00001974"/>
    </source>
</evidence>
<dbReference type="CDD" id="cd00567">
    <property type="entry name" value="ACAD"/>
    <property type="match status" value="1"/>
</dbReference>
<comment type="cofactor">
    <cofactor evidence="1 6">
        <name>FAD</name>
        <dbReference type="ChEBI" id="CHEBI:57692"/>
    </cofactor>
</comment>
<evidence type="ECO:0000259" key="8">
    <source>
        <dbReference type="Pfam" id="PF02770"/>
    </source>
</evidence>
<sequence>MELEPDVPGRDSQWVDTGRAVATTIRRTYPDTTPWSRDQLLEIFGKLRPTGYLGSTIPEEANGAGLTLVQFASLTEGIASAVPFLSNHSVQRFITAAGSPQAKRRVLPGLLEGTSIGAVAVTEPRGGSSIKNPATTVSPGRGGLVLTGRKDWVTHAMTADTAVVLAADEQGRSVRVLVDLAAPGVERRPLRTHGLRHLTFGSIEFHEVEVERWRMLAEDGAAGAKAGFGVARVLVAVQAVALAYEALAGTTRHLTTRTARGSRVADLDLTTHRVGGIAAELLGARLLAYHAATAVQTGHPSAAALASGAKAHACTTAVRACTELLSMCAGHGLDTGTGVAAFRDDAEMLATADGTGLVNSVLWGAHVKDHLAGSR</sequence>
<dbReference type="Gene3D" id="1.10.540.10">
    <property type="entry name" value="Acyl-CoA dehydrogenase/oxidase, N-terminal domain"/>
    <property type="match status" value="1"/>
</dbReference>
<dbReference type="PANTHER" id="PTHR48083">
    <property type="entry name" value="MEDIUM-CHAIN SPECIFIC ACYL-COA DEHYDROGENASE, MITOCHONDRIAL-RELATED"/>
    <property type="match status" value="1"/>
</dbReference>
<dbReference type="Pfam" id="PF02771">
    <property type="entry name" value="Acyl-CoA_dh_N"/>
    <property type="match status" value="1"/>
</dbReference>
<dbReference type="SUPFAM" id="SSF47203">
    <property type="entry name" value="Acyl-CoA dehydrogenase C-terminal domain-like"/>
    <property type="match status" value="1"/>
</dbReference>
<dbReference type="EMBL" id="JAGGLR010000002">
    <property type="protein sequence ID" value="MBP2060129.1"/>
    <property type="molecule type" value="Genomic_DNA"/>
</dbReference>
<evidence type="ECO:0000313" key="12">
    <source>
        <dbReference type="Proteomes" id="UP000756710"/>
    </source>
</evidence>
<dbReference type="SUPFAM" id="SSF56645">
    <property type="entry name" value="Acyl-CoA dehydrogenase NM domain-like"/>
    <property type="match status" value="1"/>
</dbReference>
<evidence type="ECO:0000313" key="10">
    <source>
        <dbReference type="EMBL" id="CDR13884.1"/>
    </source>
</evidence>
<dbReference type="InterPro" id="IPR009100">
    <property type="entry name" value="AcylCoA_DH/oxidase_NM_dom_sf"/>
</dbReference>
<feature type="domain" description="Acyl-CoA oxidase/dehydrogenase middle" evidence="8">
    <location>
        <begin position="118"/>
        <end position="208"/>
    </location>
</feature>
<dbReference type="InterPro" id="IPR046373">
    <property type="entry name" value="Acyl-CoA_Oxase/DH_mid-dom_sf"/>
</dbReference>
<dbReference type="Pfam" id="PF00441">
    <property type="entry name" value="Acyl-CoA_dh_1"/>
    <property type="match status" value="1"/>
</dbReference>
<keyword evidence="5 6" id="KW-0560">Oxidoreductase</keyword>
<dbReference type="InterPro" id="IPR006091">
    <property type="entry name" value="Acyl-CoA_Oxase/DH_mid-dom"/>
</dbReference>
<dbReference type="GO" id="GO:0005737">
    <property type="term" value="C:cytoplasm"/>
    <property type="evidence" value="ECO:0007669"/>
    <property type="project" value="TreeGrafter"/>
</dbReference>
<organism evidence="10">
    <name type="scientific">Streptomyces iranensis</name>
    <dbReference type="NCBI Taxonomy" id="576784"/>
    <lineage>
        <taxon>Bacteria</taxon>
        <taxon>Bacillati</taxon>
        <taxon>Actinomycetota</taxon>
        <taxon>Actinomycetes</taxon>
        <taxon>Kitasatosporales</taxon>
        <taxon>Streptomycetaceae</taxon>
        <taxon>Streptomyces</taxon>
        <taxon>Streptomyces violaceusniger group</taxon>
    </lineage>
</organism>
<reference evidence="10" key="1">
    <citation type="submission" date="2014-05" db="EMBL/GenBank/DDBJ databases">
        <authorList>
            <person name="Horn Fabian"/>
        </authorList>
    </citation>
    <scope>NUCLEOTIDE SEQUENCE</scope>
</reference>
<gene>
    <name evidence="11" type="ORF">J2Z30_001127</name>
    <name evidence="10" type="ORF">SIRAN8161</name>
</gene>
<dbReference type="InterPro" id="IPR036250">
    <property type="entry name" value="AcylCo_DH-like_C"/>
</dbReference>
<dbReference type="Gene3D" id="1.20.140.10">
    <property type="entry name" value="Butyryl-CoA Dehydrogenase, subunit A, domain 3"/>
    <property type="match status" value="1"/>
</dbReference>
<keyword evidence="4 6" id="KW-0274">FAD</keyword>
<dbReference type="GO" id="GO:0003995">
    <property type="term" value="F:acyl-CoA dehydrogenase activity"/>
    <property type="evidence" value="ECO:0007669"/>
    <property type="project" value="TreeGrafter"/>
</dbReference>
<dbReference type="Pfam" id="PF02770">
    <property type="entry name" value="Acyl-CoA_dh_M"/>
    <property type="match status" value="1"/>
</dbReference>
<dbReference type="AlphaFoldDB" id="A0A061A0R6"/>
<dbReference type="RefSeq" id="WP_044578490.1">
    <property type="nucleotide sequence ID" value="NZ_BAABDR010000055.1"/>
</dbReference>
<protein>
    <submittedName>
        <fullName evidence="10">Acyl-CoA dehydrogenase domain-containingprotein</fullName>
    </submittedName>
    <submittedName>
        <fullName evidence="11">Alkylation response protein AidB-like acyl-CoA dehydrogenase</fullName>
    </submittedName>
</protein>
<dbReference type="InterPro" id="IPR037069">
    <property type="entry name" value="AcylCoA_DH/ox_N_sf"/>
</dbReference>
<dbReference type="PANTHER" id="PTHR48083:SF2">
    <property type="entry name" value="MEDIUM-CHAIN SPECIFIC ACYL-COA DEHYDROGENASE, MITOCHONDRIAL"/>
    <property type="match status" value="1"/>
</dbReference>
<evidence type="ECO:0000256" key="4">
    <source>
        <dbReference type="ARBA" id="ARBA00022827"/>
    </source>
</evidence>
<keyword evidence="12" id="KW-1185">Reference proteome</keyword>
<evidence type="ECO:0000256" key="3">
    <source>
        <dbReference type="ARBA" id="ARBA00022630"/>
    </source>
</evidence>
<dbReference type="InterPro" id="IPR013786">
    <property type="entry name" value="AcylCoA_DH/ox_N"/>
</dbReference>
<dbReference type="GO" id="GO:0050660">
    <property type="term" value="F:flavin adenine dinucleotide binding"/>
    <property type="evidence" value="ECO:0007669"/>
    <property type="project" value="InterPro"/>
</dbReference>
<proteinExistence type="inferred from homology"/>
<accession>A0A061A0R6</accession>
<name>A0A061A0R6_9ACTN</name>
<dbReference type="Proteomes" id="UP000756710">
    <property type="component" value="Unassembled WGS sequence"/>
</dbReference>
<reference evidence="11 12" key="2">
    <citation type="submission" date="2021-03" db="EMBL/GenBank/DDBJ databases">
        <title>Genomic Encyclopedia of Type Strains, Phase IV (KMG-IV): sequencing the most valuable type-strain genomes for metagenomic binning, comparative biology and taxonomic classification.</title>
        <authorList>
            <person name="Goeker M."/>
        </authorList>
    </citation>
    <scope>NUCLEOTIDE SEQUENCE [LARGE SCALE GENOMIC DNA]</scope>
    <source>
        <strain evidence="11 12">DSM 41954</strain>
    </source>
</reference>
<feature type="domain" description="Acyl-CoA dehydrogenase/oxidase C-terminal" evidence="7">
    <location>
        <begin position="219"/>
        <end position="356"/>
    </location>
</feature>
<evidence type="ECO:0000256" key="5">
    <source>
        <dbReference type="ARBA" id="ARBA00023002"/>
    </source>
</evidence>
<feature type="domain" description="Acyl-CoA dehydrogenase/oxidase N-terminal" evidence="9">
    <location>
        <begin position="41"/>
        <end position="113"/>
    </location>
</feature>
<evidence type="ECO:0000259" key="9">
    <source>
        <dbReference type="Pfam" id="PF02771"/>
    </source>
</evidence>